<feature type="chain" id="PRO_5036990514" evidence="2">
    <location>
        <begin position="25"/>
        <end position="183"/>
    </location>
</feature>
<feature type="compositionally biased region" description="Polar residues" evidence="1">
    <location>
        <begin position="32"/>
        <end position="45"/>
    </location>
</feature>
<dbReference type="AlphaFoldDB" id="A0A941HY74"/>
<feature type="signal peptide" evidence="2">
    <location>
        <begin position="1"/>
        <end position="24"/>
    </location>
</feature>
<gene>
    <name evidence="3" type="ORF">KC207_04995</name>
</gene>
<dbReference type="PROSITE" id="PS51257">
    <property type="entry name" value="PROKAR_LIPOPROTEIN"/>
    <property type="match status" value="1"/>
</dbReference>
<reference evidence="3" key="1">
    <citation type="submission" date="2021-04" db="EMBL/GenBank/DDBJ databases">
        <title>Phycicoccus avicenniae sp. nov., a novel endophytic actinomycetes isolated from branch of Avicennia mariana.</title>
        <authorList>
            <person name="Tuo L."/>
        </authorList>
    </citation>
    <scope>NUCLEOTIDE SEQUENCE</scope>
    <source>
        <strain evidence="3">BSK3Z-2</strain>
    </source>
</reference>
<feature type="compositionally biased region" description="Low complexity" evidence="1">
    <location>
        <begin position="22"/>
        <end position="31"/>
    </location>
</feature>
<proteinExistence type="predicted"/>
<keyword evidence="4" id="KW-1185">Reference proteome</keyword>
<evidence type="ECO:0000256" key="2">
    <source>
        <dbReference type="SAM" id="SignalP"/>
    </source>
</evidence>
<protein>
    <submittedName>
        <fullName evidence="3">Uncharacterized protein</fullName>
    </submittedName>
</protein>
<dbReference type="RefSeq" id="WP_211601798.1">
    <property type="nucleotide sequence ID" value="NZ_JAGSNF010000004.1"/>
</dbReference>
<dbReference type="Proteomes" id="UP000677016">
    <property type="component" value="Unassembled WGS sequence"/>
</dbReference>
<feature type="region of interest" description="Disordered" evidence="1">
    <location>
        <begin position="22"/>
        <end position="47"/>
    </location>
</feature>
<dbReference type="EMBL" id="JAGSNF010000004">
    <property type="protein sequence ID" value="MBR7742643.1"/>
    <property type="molecule type" value="Genomic_DNA"/>
</dbReference>
<accession>A0A941HY74</accession>
<sequence>MPSRLSAAAIAAALALAGCSGESASSPSASPTLTIARSPTPTSAGPTADFVEAPEYRPLATTTAREGSSYSGATFEILRLESDERSTLLVWSATHPRTVRAGSDFDVRLWESFPVLNTKRKAFSVLTYETPTGETQCVCVDMRAMRAEPNPQGAMYPPLPENVTSVTLTSPWFGDVTVPVTRS</sequence>
<keyword evidence="2" id="KW-0732">Signal</keyword>
<evidence type="ECO:0000313" key="4">
    <source>
        <dbReference type="Proteomes" id="UP000677016"/>
    </source>
</evidence>
<name>A0A941HY74_9MICO</name>
<evidence type="ECO:0000313" key="3">
    <source>
        <dbReference type="EMBL" id="MBR7742643.1"/>
    </source>
</evidence>
<organism evidence="3 4">
    <name type="scientific">Phycicoccus avicenniae</name>
    <dbReference type="NCBI Taxonomy" id="2828860"/>
    <lineage>
        <taxon>Bacteria</taxon>
        <taxon>Bacillati</taxon>
        <taxon>Actinomycetota</taxon>
        <taxon>Actinomycetes</taxon>
        <taxon>Micrococcales</taxon>
        <taxon>Intrasporangiaceae</taxon>
        <taxon>Phycicoccus</taxon>
    </lineage>
</organism>
<evidence type="ECO:0000256" key="1">
    <source>
        <dbReference type="SAM" id="MobiDB-lite"/>
    </source>
</evidence>
<comment type="caution">
    <text evidence="3">The sequence shown here is derived from an EMBL/GenBank/DDBJ whole genome shotgun (WGS) entry which is preliminary data.</text>
</comment>